<dbReference type="Pfam" id="PF02773">
    <property type="entry name" value="S-AdoMet_synt_C"/>
    <property type="match status" value="1"/>
</dbReference>
<evidence type="ECO:0000259" key="15">
    <source>
        <dbReference type="Pfam" id="PF02772"/>
    </source>
</evidence>
<organism evidence="17 18">
    <name type="scientific">Trichobilharzia regenti</name>
    <name type="common">Nasal bird schistosome</name>
    <dbReference type="NCBI Taxonomy" id="157069"/>
    <lineage>
        <taxon>Eukaryota</taxon>
        <taxon>Metazoa</taxon>
        <taxon>Spiralia</taxon>
        <taxon>Lophotrochozoa</taxon>
        <taxon>Platyhelminthes</taxon>
        <taxon>Trematoda</taxon>
        <taxon>Digenea</taxon>
        <taxon>Strigeidida</taxon>
        <taxon>Schistosomatoidea</taxon>
        <taxon>Schistosomatidae</taxon>
        <taxon>Trichobilharzia</taxon>
    </lineage>
</organism>
<dbReference type="GO" id="GO:0004478">
    <property type="term" value="F:methionine adenosyltransferase activity"/>
    <property type="evidence" value="ECO:0007669"/>
    <property type="project" value="UniProtKB-EC"/>
</dbReference>
<dbReference type="Pfam" id="PF00438">
    <property type="entry name" value="S-AdoMet_synt_N"/>
    <property type="match status" value="1"/>
</dbReference>
<evidence type="ECO:0000256" key="3">
    <source>
        <dbReference type="ARBA" id="ARBA00022490"/>
    </source>
</evidence>
<evidence type="ECO:0000259" key="14">
    <source>
        <dbReference type="Pfam" id="PF00438"/>
    </source>
</evidence>
<evidence type="ECO:0000256" key="2">
    <source>
        <dbReference type="ARBA" id="ARBA00009685"/>
    </source>
</evidence>
<comment type="cofactor">
    <cofactor evidence="12">
        <name>K(+)</name>
        <dbReference type="ChEBI" id="CHEBI:29103"/>
    </cofactor>
    <text evidence="12">Binds 1 potassium ion per subunit. The potassium ion interacts primarily with the substrate.</text>
</comment>
<dbReference type="PROSITE" id="PS00376">
    <property type="entry name" value="ADOMET_SYNTHASE_1"/>
    <property type="match status" value="1"/>
</dbReference>
<dbReference type="EC" id="2.5.1.6" evidence="12"/>
<comment type="catalytic activity">
    <reaction evidence="11 12">
        <text>L-methionine + ATP + H2O = S-adenosyl-L-methionine + phosphate + diphosphate</text>
        <dbReference type="Rhea" id="RHEA:21080"/>
        <dbReference type="ChEBI" id="CHEBI:15377"/>
        <dbReference type="ChEBI" id="CHEBI:30616"/>
        <dbReference type="ChEBI" id="CHEBI:33019"/>
        <dbReference type="ChEBI" id="CHEBI:43474"/>
        <dbReference type="ChEBI" id="CHEBI:57844"/>
        <dbReference type="ChEBI" id="CHEBI:59789"/>
        <dbReference type="EC" id="2.5.1.6"/>
    </reaction>
</comment>
<sequence length="392" mass="43083">MPSYTNGGNGVMDTFLFTSESVGEGHPDKVCDQISDAILDEFLRQDPEAKVACESFAKSDLILVGGEISSNAVVDIENTVRNVVKHIGYDDIRKGLDYKSCNIMKAIEQQSPDIAKGVYEGRRTEDIGAGDQGLMFGYATDETEECMPLTVTLSHALNKRLATCRRDGTLPWAGPDSKTQVTVEYMDDHGACRPLRVHTVVISTQHDESVTLEKVRSDLMKFVIKEVIPANFLDEKTKYHLNPAGRFVIGGPQSDAGLTGRKIIVDTYGGWGAHGGGAFSGKDYSKVDRSAAYAARWVAKSLVKAGLCRRVLVQLSYAIGIAEPLAINVNSYGTGKVSDKQLLNIIEKNFDLRPGVIVKDLDLRTPRYLQTAVYGHFGRPEFPWEQCKKLTL</sequence>
<dbReference type="HAMAP" id="MF_00086">
    <property type="entry name" value="S_AdoMet_synth1"/>
    <property type="match status" value="1"/>
</dbReference>
<dbReference type="PROSITE" id="PS00377">
    <property type="entry name" value="ADOMET_SYNTHASE_2"/>
    <property type="match status" value="1"/>
</dbReference>
<keyword evidence="9 12" id="KW-0460">Magnesium</keyword>
<dbReference type="Pfam" id="PF02772">
    <property type="entry name" value="S-AdoMet_synt_M"/>
    <property type="match status" value="1"/>
</dbReference>
<feature type="domain" description="S-adenosylmethionine synthetase N-terminal" evidence="14">
    <location>
        <begin position="15"/>
        <end position="112"/>
    </location>
</feature>
<keyword evidence="17" id="KW-1185">Reference proteome</keyword>
<dbReference type="InterPro" id="IPR022628">
    <property type="entry name" value="S-AdoMet_synt_N"/>
</dbReference>
<keyword evidence="6 12" id="KW-0479">Metal-binding</keyword>
<evidence type="ECO:0000256" key="5">
    <source>
        <dbReference type="ARBA" id="ARBA00022679"/>
    </source>
</evidence>
<dbReference type="SUPFAM" id="SSF55973">
    <property type="entry name" value="S-adenosylmethionine synthetase"/>
    <property type="match status" value="3"/>
</dbReference>
<comment type="cofactor">
    <cofactor evidence="12">
        <name>Mg(2+)</name>
        <dbReference type="ChEBI" id="CHEBI:18420"/>
    </cofactor>
    <text evidence="12">Binds 2 magnesium ions per subunit. The magnesium ions interact primarily with the substrate.</text>
</comment>
<evidence type="ECO:0000256" key="1">
    <source>
        <dbReference type="ARBA" id="ARBA00005224"/>
    </source>
</evidence>
<dbReference type="GO" id="GO:0006730">
    <property type="term" value="P:one-carbon metabolic process"/>
    <property type="evidence" value="ECO:0007669"/>
    <property type="project" value="UniProtKB-KW"/>
</dbReference>
<dbReference type="FunFam" id="3.30.300.10:FF:000003">
    <property type="entry name" value="S-adenosylmethionine synthase"/>
    <property type="match status" value="1"/>
</dbReference>
<evidence type="ECO:0000256" key="12">
    <source>
        <dbReference type="RuleBase" id="RU000541"/>
    </source>
</evidence>
<evidence type="ECO:0000256" key="11">
    <source>
        <dbReference type="ARBA" id="ARBA00048344"/>
    </source>
</evidence>
<evidence type="ECO:0000256" key="4">
    <source>
        <dbReference type="ARBA" id="ARBA00022563"/>
    </source>
</evidence>
<dbReference type="CDD" id="cd18079">
    <property type="entry name" value="S-AdoMet_synt"/>
    <property type="match status" value="1"/>
</dbReference>
<reference evidence="18" key="2">
    <citation type="submission" date="2023-11" db="UniProtKB">
        <authorList>
            <consortium name="WormBaseParasite"/>
        </authorList>
    </citation>
    <scope>IDENTIFICATION</scope>
</reference>
<dbReference type="PANTHER" id="PTHR11964">
    <property type="entry name" value="S-ADENOSYLMETHIONINE SYNTHETASE"/>
    <property type="match status" value="1"/>
</dbReference>
<evidence type="ECO:0000256" key="10">
    <source>
        <dbReference type="ARBA" id="ARBA00022958"/>
    </source>
</evidence>
<dbReference type="GO" id="GO:0046872">
    <property type="term" value="F:metal ion binding"/>
    <property type="evidence" value="ECO:0007669"/>
    <property type="project" value="UniProtKB-KW"/>
</dbReference>
<dbReference type="GO" id="GO:0006556">
    <property type="term" value="P:S-adenosylmethionine biosynthetic process"/>
    <property type="evidence" value="ECO:0007669"/>
    <property type="project" value="InterPro"/>
</dbReference>
<dbReference type="InterPro" id="IPR022630">
    <property type="entry name" value="S-AdoMet_synt_C"/>
</dbReference>
<evidence type="ECO:0000313" key="17">
    <source>
        <dbReference type="Proteomes" id="UP000050795"/>
    </source>
</evidence>
<dbReference type="InterPro" id="IPR022629">
    <property type="entry name" value="S-AdoMet_synt_central"/>
</dbReference>
<dbReference type="FunFam" id="3.30.300.10:FF:000004">
    <property type="entry name" value="S-adenosylmethionine synthase"/>
    <property type="match status" value="1"/>
</dbReference>
<protein>
    <recommendedName>
        <fullName evidence="12">S-adenosylmethionine synthase</fullName>
        <ecNumber evidence="12">2.5.1.6</ecNumber>
    </recommendedName>
</protein>
<dbReference type="NCBIfam" id="TIGR01034">
    <property type="entry name" value="metK"/>
    <property type="match status" value="1"/>
</dbReference>
<keyword evidence="7 12" id="KW-0547">Nucleotide-binding</keyword>
<evidence type="ECO:0000259" key="16">
    <source>
        <dbReference type="Pfam" id="PF02773"/>
    </source>
</evidence>
<dbReference type="PIRSF" id="PIRSF000497">
    <property type="entry name" value="MAT"/>
    <property type="match status" value="1"/>
</dbReference>
<reference evidence="17" key="1">
    <citation type="submission" date="2022-06" db="EMBL/GenBank/DDBJ databases">
        <authorList>
            <person name="Berger JAMES D."/>
            <person name="Berger JAMES D."/>
        </authorList>
    </citation>
    <scope>NUCLEOTIDE SEQUENCE [LARGE SCALE GENOMIC DNA]</scope>
</reference>
<keyword evidence="10 12" id="KW-0630">Potassium</keyword>
<evidence type="ECO:0000256" key="6">
    <source>
        <dbReference type="ARBA" id="ARBA00022723"/>
    </source>
</evidence>
<evidence type="ECO:0000313" key="18">
    <source>
        <dbReference type="WBParaSite" id="TREG1_122730.1"/>
    </source>
</evidence>
<dbReference type="WBParaSite" id="TREG1_122730.1">
    <property type="protein sequence ID" value="TREG1_122730.1"/>
    <property type="gene ID" value="TREG1_122730"/>
</dbReference>
<dbReference type="Proteomes" id="UP000050795">
    <property type="component" value="Unassembled WGS sequence"/>
</dbReference>
<comment type="pathway">
    <text evidence="1 12">Amino-acid biosynthesis; S-adenosyl-L-methionine biosynthesis; S-adenosyl-L-methionine from L-methionine: step 1/1.</text>
</comment>
<keyword evidence="5 12" id="KW-0808">Transferase</keyword>
<dbReference type="InterPro" id="IPR022631">
    <property type="entry name" value="ADOMET_SYNTHASE_CS"/>
</dbReference>
<name>A0AA85J0W8_TRIRE</name>
<keyword evidence="4 12" id="KW-0554">One-carbon metabolism</keyword>
<dbReference type="FunFam" id="3.30.300.10:FF:000011">
    <property type="entry name" value="S-adenosylmethionine synthase"/>
    <property type="match status" value="1"/>
</dbReference>
<dbReference type="AlphaFoldDB" id="A0AA85J0W8"/>
<comment type="similarity">
    <text evidence="2 13">Belongs to the AdoMet synthase family.</text>
</comment>
<dbReference type="GO" id="GO:0005524">
    <property type="term" value="F:ATP binding"/>
    <property type="evidence" value="ECO:0007669"/>
    <property type="project" value="UniProtKB-KW"/>
</dbReference>
<evidence type="ECO:0000256" key="8">
    <source>
        <dbReference type="ARBA" id="ARBA00022840"/>
    </source>
</evidence>
<evidence type="ECO:0000256" key="7">
    <source>
        <dbReference type="ARBA" id="ARBA00022741"/>
    </source>
</evidence>
<feature type="domain" description="S-adenosylmethionine synthetase C-terminal" evidence="16">
    <location>
        <begin position="249"/>
        <end position="386"/>
    </location>
</feature>
<evidence type="ECO:0000256" key="9">
    <source>
        <dbReference type="ARBA" id="ARBA00022842"/>
    </source>
</evidence>
<comment type="function">
    <text evidence="12">Catalyzes the formation of S-adenosylmethionine from methionine and ATP.</text>
</comment>
<keyword evidence="3" id="KW-0963">Cytoplasm</keyword>
<dbReference type="InterPro" id="IPR022636">
    <property type="entry name" value="S-AdoMet_synthetase_sfam"/>
</dbReference>
<evidence type="ECO:0000256" key="13">
    <source>
        <dbReference type="RuleBase" id="RU004462"/>
    </source>
</evidence>
<dbReference type="InterPro" id="IPR002133">
    <property type="entry name" value="S-AdoMet_synthetase"/>
</dbReference>
<keyword evidence="8 12" id="KW-0067">ATP-binding</keyword>
<proteinExistence type="inferred from homology"/>
<dbReference type="Gene3D" id="3.30.300.10">
    <property type="match status" value="3"/>
</dbReference>
<accession>A0AA85J0W8</accession>
<feature type="domain" description="S-adenosylmethionine synthetase central" evidence="15">
    <location>
        <begin position="126"/>
        <end position="247"/>
    </location>
</feature>